<dbReference type="Gene3D" id="3.30.70.1620">
    <property type="match status" value="1"/>
</dbReference>
<dbReference type="Gene3D" id="3.40.50.300">
    <property type="entry name" value="P-loop containing nucleotide triphosphate hydrolases"/>
    <property type="match status" value="2"/>
</dbReference>
<dbReference type="AlphaFoldDB" id="A0A4R6RVW3"/>
<feature type="binding site" evidence="6">
    <location>
        <begin position="32"/>
        <end position="39"/>
    </location>
    <ligand>
        <name>ATP</name>
        <dbReference type="ChEBI" id="CHEBI:30616"/>
    </ligand>
</feature>
<keyword evidence="3 6" id="KW-0067">ATP-binding</keyword>
<keyword evidence="2 6" id="KW-0547">Nucleotide-binding</keyword>
<dbReference type="InterPro" id="IPR011890">
    <property type="entry name" value="SMC_prok"/>
</dbReference>
<comment type="domain">
    <text evidence="6">Contains large globular domains required for ATP hydrolysis at each terminus and a third globular domain forming a flexible hinge near the middle of the molecule. These domains are separated by coiled-coil structures.</text>
</comment>
<evidence type="ECO:0000256" key="3">
    <source>
        <dbReference type="ARBA" id="ARBA00022840"/>
    </source>
</evidence>
<keyword evidence="10" id="KW-1185">Reference proteome</keyword>
<comment type="similarity">
    <text evidence="6">Belongs to the SMC family.</text>
</comment>
<dbReference type="PIRSF" id="PIRSF005719">
    <property type="entry name" value="SMC"/>
    <property type="match status" value="1"/>
</dbReference>
<dbReference type="OrthoDB" id="9808768at2"/>
<evidence type="ECO:0000256" key="6">
    <source>
        <dbReference type="HAMAP-Rule" id="MF_01894"/>
    </source>
</evidence>
<evidence type="ECO:0000259" key="8">
    <source>
        <dbReference type="SMART" id="SM00968"/>
    </source>
</evidence>
<dbReference type="InterPro" id="IPR010935">
    <property type="entry name" value="SMC_hinge"/>
</dbReference>
<dbReference type="GO" id="GO:0006260">
    <property type="term" value="P:DNA replication"/>
    <property type="evidence" value="ECO:0007669"/>
    <property type="project" value="UniProtKB-UniRule"/>
</dbReference>
<keyword evidence="4 6" id="KW-0175">Coiled coil</keyword>
<proteinExistence type="inferred from homology"/>
<dbReference type="Pfam" id="PF02463">
    <property type="entry name" value="SMC_N"/>
    <property type="match status" value="1"/>
</dbReference>
<comment type="subcellular location">
    <subcellularLocation>
        <location evidence="6">Cytoplasm</location>
    </subcellularLocation>
</comment>
<feature type="region of interest" description="Disordered" evidence="7">
    <location>
        <begin position="940"/>
        <end position="968"/>
    </location>
</feature>
<feature type="coiled-coil region" evidence="6">
    <location>
        <begin position="414"/>
        <end position="490"/>
    </location>
</feature>
<protein>
    <recommendedName>
        <fullName evidence="6">Chromosome partition protein Smc</fullName>
    </recommendedName>
</protein>
<dbReference type="GO" id="GO:0007059">
    <property type="term" value="P:chromosome segregation"/>
    <property type="evidence" value="ECO:0007669"/>
    <property type="project" value="UniProtKB-UniRule"/>
</dbReference>
<evidence type="ECO:0000256" key="7">
    <source>
        <dbReference type="SAM" id="MobiDB-lite"/>
    </source>
</evidence>
<evidence type="ECO:0000313" key="10">
    <source>
        <dbReference type="Proteomes" id="UP000295601"/>
    </source>
</evidence>
<dbReference type="SUPFAM" id="SSF52540">
    <property type="entry name" value="P-loop containing nucleoside triphosphate hydrolases"/>
    <property type="match status" value="1"/>
</dbReference>
<feature type="domain" description="SMC hinge" evidence="8">
    <location>
        <begin position="506"/>
        <end position="614"/>
    </location>
</feature>
<comment type="subunit">
    <text evidence="6">Homodimer.</text>
</comment>
<dbReference type="NCBIfam" id="TIGR02168">
    <property type="entry name" value="SMC_prok_B"/>
    <property type="match status" value="1"/>
</dbReference>
<dbReference type="PANTHER" id="PTHR43977">
    <property type="entry name" value="STRUCTURAL MAINTENANCE OF CHROMOSOMES PROTEIN 3"/>
    <property type="match status" value="1"/>
</dbReference>
<dbReference type="RefSeq" id="WP_133617453.1">
    <property type="nucleotide sequence ID" value="NZ_SNYA01000007.1"/>
</dbReference>
<dbReference type="InterPro" id="IPR027417">
    <property type="entry name" value="P-loop_NTPase"/>
</dbReference>
<keyword evidence="5 6" id="KW-0238">DNA-binding</keyword>
<dbReference type="GO" id="GO:0005737">
    <property type="term" value="C:cytoplasm"/>
    <property type="evidence" value="ECO:0007669"/>
    <property type="project" value="UniProtKB-SubCell"/>
</dbReference>
<keyword evidence="1 6" id="KW-0963">Cytoplasm</keyword>
<dbReference type="Pfam" id="PF06470">
    <property type="entry name" value="SMC_hinge"/>
    <property type="match status" value="1"/>
</dbReference>
<organism evidence="9 10">
    <name type="scientific">Leucobacter luti</name>
    <dbReference type="NCBI Taxonomy" id="340320"/>
    <lineage>
        <taxon>Bacteria</taxon>
        <taxon>Bacillati</taxon>
        <taxon>Actinomycetota</taxon>
        <taxon>Actinomycetes</taxon>
        <taxon>Micrococcales</taxon>
        <taxon>Microbacteriaceae</taxon>
        <taxon>Leucobacter</taxon>
    </lineage>
</organism>
<evidence type="ECO:0000256" key="5">
    <source>
        <dbReference type="ARBA" id="ARBA00023125"/>
    </source>
</evidence>
<dbReference type="SMART" id="SM00968">
    <property type="entry name" value="SMC_hinge"/>
    <property type="match status" value="1"/>
</dbReference>
<name>A0A4R6RVW3_9MICO</name>
<dbReference type="InterPro" id="IPR024704">
    <property type="entry name" value="SMC"/>
</dbReference>
<gene>
    <name evidence="6" type="primary">smc</name>
    <name evidence="9" type="ORF">EDF62_2834</name>
</gene>
<dbReference type="InterPro" id="IPR003395">
    <property type="entry name" value="RecF/RecN/SMC_N"/>
</dbReference>
<dbReference type="GO" id="GO:0005694">
    <property type="term" value="C:chromosome"/>
    <property type="evidence" value="ECO:0007669"/>
    <property type="project" value="InterPro"/>
</dbReference>
<dbReference type="Gene3D" id="1.20.1060.20">
    <property type="match status" value="1"/>
</dbReference>
<dbReference type="CDD" id="cd03278">
    <property type="entry name" value="ABC_SMC_barmotin"/>
    <property type="match status" value="1"/>
</dbReference>
<dbReference type="GO" id="GO:0030261">
    <property type="term" value="P:chromosome condensation"/>
    <property type="evidence" value="ECO:0007669"/>
    <property type="project" value="InterPro"/>
</dbReference>
<feature type="coiled-coil region" evidence="6">
    <location>
        <begin position="227"/>
        <end position="275"/>
    </location>
</feature>
<dbReference type="Proteomes" id="UP000295601">
    <property type="component" value="Unassembled WGS sequence"/>
</dbReference>
<evidence type="ECO:0000256" key="2">
    <source>
        <dbReference type="ARBA" id="ARBA00022741"/>
    </source>
</evidence>
<feature type="coiled-coil region" evidence="6">
    <location>
        <begin position="658"/>
        <end position="762"/>
    </location>
</feature>
<comment type="caution">
    <text evidence="9">The sequence shown here is derived from an EMBL/GenBank/DDBJ whole genome shotgun (WGS) entry which is preliminary data.</text>
</comment>
<evidence type="ECO:0000256" key="1">
    <source>
        <dbReference type="ARBA" id="ARBA00022490"/>
    </source>
</evidence>
<sequence>MHLKSLTLKGFKSFAQPTTFQFEPGVTAIVGPNGSGKSNVVDALAWVMGEQGAKTLRGGKMEDVIFAGTATRGPLGRAEVRLTIDNSDGALPIEYAEVTISRTLFRNGSSEYAINGEGCRLLDVQELLSDSGLGREMHVIVGQGQLDAVLRATPEDRRGFIEEAAGILKHRRRKERTVRKLDAMETNLTRLNDLAGEIRRQLKPLGRQAAVARAAQGIAAEVRDAKARLLADDVSRLRTELDALSRDEAEQHSERIVLQEQLEQKQLRIQRLEQDQQSDDLDAARRVTIALESVQSKLRGLYSQTQQRLTFLATQAEAPEQLARLSRAAVDEAGAEADRLAALVPIAELAWEQAGRATQIAQQALDATDEHIAAQSALVSKHDLQLSQLLGRSEAAEQKLATVGQEIGRREHAGAQAEVRLAEARAALAAFEEQIDEDARPEGGLDAAYRAAQEAQAAAEQQRDATRERLHELEQERAGLEARISALTRSLDQRDASGALLEAAPTGIRGRVAEQVRVREGFEAAIGAALGSYADALLADTATAAEGAIDIARAQDLGRLRAVLGSSPGPAAVAPEIPGLIRASELLIEAPEGVRGLLSRSYIAADLAAALGAAEELCERWPGGSYTVVTDAGDVLTQHTLSGGSGRAPSRIEVTAELEHAELRRATVAEAIAETEAELSELRSAAAHAKAAAHESFAELRTADARLAEVAKERNRLATRAEAAEAEAGRAAQALAGVADSVREAEREVERAAQRLADAEAEPRPMLDAGQRSRLFAEVESARARELEARLALETARERARVGAAHRDTLAEQFAAEHRAAEDAARRAVLRARQVAQAEQVGALLPAILDACDRSLGEARVVQQQAEHARARHSQELTLLRSEDSSLRQQLQALTERVHSAELKSYERRLQLSSLLERSGNELGLVEDVLIAEYGPNQPVPDLSAMGEASGDTGGSAGGAHTPPEPEPQFANALEAELAAELGLDAAGARTETGDSTDPEPSELVDVPTVPYVRAEQERRLQKAERKLSELGRINPLALEEFAALEQRHTFLAEQLKDLAKTRSDLLAIIADLDQKMQGIFAAAFEDTRVAFAEVFPILFPGGSGEIALSAPEDLLNTGIEMAVKPAGKQVERLSLLSGGERSLAAVAWLMAIFQARPSPFYIVDEVEAALDDANLGRLLQVFERLRENSQLIIITHQKRTMEIADALYGVSMRQDGISAVVGQRIERDA</sequence>
<dbReference type="GO" id="GO:0003677">
    <property type="term" value="F:DNA binding"/>
    <property type="evidence" value="ECO:0007669"/>
    <property type="project" value="UniProtKB-UniRule"/>
</dbReference>
<feature type="coiled-coil region" evidence="6">
    <location>
        <begin position="174"/>
        <end position="201"/>
    </location>
</feature>
<comment type="function">
    <text evidence="6">Required for chromosome condensation and partitioning.</text>
</comment>
<dbReference type="GO" id="GO:0007062">
    <property type="term" value="P:sister chromatid cohesion"/>
    <property type="evidence" value="ECO:0007669"/>
    <property type="project" value="InterPro"/>
</dbReference>
<reference evidence="9 10" key="1">
    <citation type="submission" date="2019-03" db="EMBL/GenBank/DDBJ databases">
        <title>Genomic analyses of the natural microbiome of Caenorhabditis elegans.</title>
        <authorList>
            <person name="Samuel B."/>
        </authorList>
    </citation>
    <scope>NUCLEOTIDE SEQUENCE [LARGE SCALE GENOMIC DNA]</scope>
    <source>
        <strain evidence="9 10">JUb18</strain>
    </source>
</reference>
<evidence type="ECO:0000256" key="4">
    <source>
        <dbReference type="ARBA" id="ARBA00023054"/>
    </source>
</evidence>
<dbReference type="HAMAP" id="MF_01894">
    <property type="entry name" value="Smc_prok"/>
    <property type="match status" value="1"/>
</dbReference>
<dbReference type="SUPFAM" id="SSF75553">
    <property type="entry name" value="Smc hinge domain"/>
    <property type="match status" value="1"/>
</dbReference>
<accession>A0A4R6RVW3</accession>
<dbReference type="InterPro" id="IPR036277">
    <property type="entry name" value="SMC_hinge_sf"/>
</dbReference>
<dbReference type="GO" id="GO:0005524">
    <property type="term" value="F:ATP binding"/>
    <property type="evidence" value="ECO:0007669"/>
    <property type="project" value="UniProtKB-UniRule"/>
</dbReference>
<evidence type="ECO:0000313" key="9">
    <source>
        <dbReference type="EMBL" id="TDP90266.1"/>
    </source>
</evidence>
<dbReference type="FunFam" id="3.40.50.300:FF:000984">
    <property type="entry name" value="Chromosome partition protein Smc"/>
    <property type="match status" value="1"/>
</dbReference>
<dbReference type="EMBL" id="SNYA01000007">
    <property type="protein sequence ID" value="TDP90266.1"/>
    <property type="molecule type" value="Genomic_DNA"/>
</dbReference>
<dbReference type="GO" id="GO:0016887">
    <property type="term" value="F:ATP hydrolysis activity"/>
    <property type="evidence" value="ECO:0007669"/>
    <property type="project" value="InterPro"/>
</dbReference>